<evidence type="ECO:0000256" key="5">
    <source>
        <dbReference type="HAMAP-Rule" id="MF_00294"/>
    </source>
</evidence>
<keyword evidence="7" id="KW-1185">Reference proteome</keyword>
<dbReference type="InterPro" id="IPR011332">
    <property type="entry name" value="Ribosomal_zn-bd"/>
</dbReference>
<name>A0A517MTA6_9BACT</name>
<dbReference type="GO" id="GO:1990904">
    <property type="term" value="C:ribonucleoprotein complex"/>
    <property type="evidence" value="ECO:0007669"/>
    <property type="project" value="UniProtKB-KW"/>
</dbReference>
<dbReference type="Proteomes" id="UP000319852">
    <property type="component" value="Chromosome"/>
</dbReference>
<reference evidence="6 7" key="1">
    <citation type="submission" date="2019-02" db="EMBL/GenBank/DDBJ databases">
        <title>Deep-cultivation of Planctomycetes and their phenomic and genomic characterization uncovers novel biology.</title>
        <authorList>
            <person name="Wiegand S."/>
            <person name="Jogler M."/>
            <person name="Boedeker C."/>
            <person name="Pinto D."/>
            <person name="Vollmers J."/>
            <person name="Rivas-Marin E."/>
            <person name="Kohn T."/>
            <person name="Peeters S.H."/>
            <person name="Heuer A."/>
            <person name="Rast P."/>
            <person name="Oberbeckmann S."/>
            <person name="Bunk B."/>
            <person name="Jeske O."/>
            <person name="Meyerdierks A."/>
            <person name="Storesund J.E."/>
            <person name="Kallscheuer N."/>
            <person name="Luecker S."/>
            <person name="Lage O.M."/>
            <person name="Pohl T."/>
            <person name="Merkel B.J."/>
            <person name="Hornburger P."/>
            <person name="Mueller R.-W."/>
            <person name="Bruemmer F."/>
            <person name="Labrenz M."/>
            <person name="Spormann A.M."/>
            <person name="Op den Camp H."/>
            <person name="Overmann J."/>
            <person name="Amann R."/>
            <person name="Jetten M.S.M."/>
            <person name="Mascher T."/>
            <person name="Medema M.H."/>
            <person name="Devos D.P."/>
            <person name="Kaster A.-K."/>
            <person name="Ovreas L."/>
            <person name="Rohde M."/>
            <person name="Galperin M.Y."/>
            <person name="Jogler C."/>
        </authorList>
    </citation>
    <scope>NUCLEOTIDE SEQUENCE [LARGE SCALE GENOMIC DNA]</scope>
    <source>
        <strain evidence="6 7">HG15A2</strain>
    </source>
</reference>
<comment type="similarity">
    <text evidence="1 5">Belongs to the bacterial ribosomal protein bL33 family.</text>
</comment>
<sequence length="59" mass="7039">MAKKSGGKRKRKVETIFLVCEETGDYNYTIRRKMGGEKLKLKKYCPRLRKHTVHNEKKK</sequence>
<evidence type="ECO:0000256" key="1">
    <source>
        <dbReference type="ARBA" id="ARBA00007596"/>
    </source>
</evidence>
<dbReference type="GO" id="GO:0005737">
    <property type="term" value="C:cytoplasm"/>
    <property type="evidence" value="ECO:0007669"/>
    <property type="project" value="UniProtKB-ARBA"/>
</dbReference>
<accession>A0A517MTA6</accession>
<dbReference type="EMBL" id="CP036263">
    <property type="protein sequence ID" value="QDS98118.1"/>
    <property type="molecule type" value="Genomic_DNA"/>
</dbReference>
<dbReference type="InterPro" id="IPR001705">
    <property type="entry name" value="Ribosomal_bL33"/>
</dbReference>
<evidence type="ECO:0000256" key="2">
    <source>
        <dbReference type="ARBA" id="ARBA00022980"/>
    </source>
</evidence>
<dbReference type="Gene3D" id="2.20.28.120">
    <property type="entry name" value="Ribosomal protein L33"/>
    <property type="match status" value="1"/>
</dbReference>
<organism evidence="6 7">
    <name type="scientific">Adhaeretor mobilis</name>
    <dbReference type="NCBI Taxonomy" id="1930276"/>
    <lineage>
        <taxon>Bacteria</taxon>
        <taxon>Pseudomonadati</taxon>
        <taxon>Planctomycetota</taxon>
        <taxon>Planctomycetia</taxon>
        <taxon>Pirellulales</taxon>
        <taxon>Lacipirellulaceae</taxon>
        <taxon>Adhaeretor</taxon>
    </lineage>
</organism>
<dbReference type="AlphaFoldDB" id="A0A517MTA6"/>
<dbReference type="GO" id="GO:0003735">
    <property type="term" value="F:structural constituent of ribosome"/>
    <property type="evidence" value="ECO:0007669"/>
    <property type="project" value="InterPro"/>
</dbReference>
<keyword evidence="2 5" id="KW-0689">Ribosomal protein</keyword>
<dbReference type="Pfam" id="PF00471">
    <property type="entry name" value="Ribosomal_L33"/>
    <property type="match status" value="1"/>
</dbReference>
<keyword evidence="3 5" id="KW-0687">Ribonucleoprotein</keyword>
<dbReference type="KEGG" id="amob:HG15A2_13900"/>
<dbReference type="RefSeq" id="WP_145059040.1">
    <property type="nucleotide sequence ID" value="NZ_CP036263.1"/>
</dbReference>
<evidence type="ECO:0000256" key="3">
    <source>
        <dbReference type="ARBA" id="ARBA00023274"/>
    </source>
</evidence>
<dbReference type="NCBIfam" id="TIGR01023">
    <property type="entry name" value="rpmG_bact"/>
    <property type="match status" value="1"/>
</dbReference>
<dbReference type="HAMAP" id="MF_00294">
    <property type="entry name" value="Ribosomal_bL33"/>
    <property type="match status" value="1"/>
</dbReference>
<gene>
    <name evidence="6" type="primary">rpmG2</name>
    <name evidence="5" type="synonym">rpmG</name>
    <name evidence="6" type="ORF">HG15A2_13900</name>
</gene>
<evidence type="ECO:0000313" key="7">
    <source>
        <dbReference type="Proteomes" id="UP000319852"/>
    </source>
</evidence>
<dbReference type="GO" id="GO:0006412">
    <property type="term" value="P:translation"/>
    <property type="evidence" value="ECO:0007669"/>
    <property type="project" value="UniProtKB-UniRule"/>
</dbReference>
<dbReference type="GO" id="GO:0005840">
    <property type="term" value="C:ribosome"/>
    <property type="evidence" value="ECO:0007669"/>
    <property type="project" value="UniProtKB-KW"/>
</dbReference>
<evidence type="ECO:0000313" key="6">
    <source>
        <dbReference type="EMBL" id="QDS98118.1"/>
    </source>
</evidence>
<proteinExistence type="inferred from homology"/>
<evidence type="ECO:0000256" key="4">
    <source>
        <dbReference type="ARBA" id="ARBA00035176"/>
    </source>
</evidence>
<protein>
    <recommendedName>
        <fullName evidence="4 5">Large ribosomal subunit protein bL33</fullName>
    </recommendedName>
</protein>
<dbReference type="InterPro" id="IPR038584">
    <property type="entry name" value="Ribosomal_bL33_sf"/>
</dbReference>
<dbReference type="NCBIfam" id="NF001764">
    <property type="entry name" value="PRK00504.1"/>
    <property type="match status" value="1"/>
</dbReference>
<dbReference type="SUPFAM" id="SSF57829">
    <property type="entry name" value="Zn-binding ribosomal proteins"/>
    <property type="match status" value="1"/>
</dbReference>
<dbReference type="OrthoDB" id="197660at2"/>